<feature type="transmembrane region" description="Helical" evidence="1">
    <location>
        <begin position="36"/>
        <end position="60"/>
    </location>
</feature>
<dbReference type="EMBL" id="UYRR01013324">
    <property type="protein sequence ID" value="VDK26743.1"/>
    <property type="molecule type" value="Genomic_DNA"/>
</dbReference>
<keyword evidence="1" id="KW-1133">Transmembrane helix</keyword>
<dbReference type="AlphaFoldDB" id="A0A0M3JFR8"/>
<dbReference type="Proteomes" id="UP000267096">
    <property type="component" value="Unassembled WGS sequence"/>
</dbReference>
<keyword evidence="1" id="KW-0812">Transmembrane</keyword>
<accession>A0A0M3JFR8</accession>
<evidence type="ECO:0000313" key="4">
    <source>
        <dbReference type="WBParaSite" id="ASIM_0000647201-mRNA-1"/>
    </source>
</evidence>
<organism evidence="4">
    <name type="scientific">Anisakis simplex</name>
    <name type="common">Herring worm</name>
    <dbReference type="NCBI Taxonomy" id="6269"/>
    <lineage>
        <taxon>Eukaryota</taxon>
        <taxon>Metazoa</taxon>
        <taxon>Ecdysozoa</taxon>
        <taxon>Nematoda</taxon>
        <taxon>Chromadorea</taxon>
        <taxon>Rhabditida</taxon>
        <taxon>Spirurina</taxon>
        <taxon>Ascaridomorpha</taxon>
        <taxon>Ascaridoidea</taxon>
        <taxon>Anisakidae</taxon>
        <taxon>Anisakis</taxon>
        <taxon>Anisakis simplex complex</taxon>
    </lineage>
</organism>
<keyword evidence="3" id="KW-1185">Reference proteome</keyword>
<reference evidence="2 3" key="2">
    <citation type="submission" date="2018-11" db="EMBL/GenBank/DDBJ databases">
        <authorList>
            <consortium name="Pathogen Informatics"/>
        </authorList>
    </citation>
    <scope>NUCLEOTIDE SEQUENCE [LARGE SCALE GENOMIC DNA]</scope>
</reference>
<dbReference type="OrthoDB" id="5877033at2759"/>
<sequence>MRNLIMPVLWMNETVRFDVMTRQQLLDGFVTLKHKVFIIGMLLLTIGLLLWVIFILVSLIRTYIAVCTFHCTTVF</sequence>
<evidence type="ECO:0000313" key="2">
    <source>
        <dbReference type="EMBL" id="VDK26743.1"/>
    </source>
</evidence>
<name>A0A0M3JFR8_ANISI</name>
<evidence type="ECO:0000256" key="1">
    <source>
        <dbReference type="SAM" id="Phobius"/>
    </source>
</evidence>
<dbReference type="WBParaSite" id="ASIM_0000647201-mRNA-1">
    <property type="protein sequence ID" value="ASIM_0000647201-mRNA-1"/>
    <property type="gene ID" value="ASIM_0000647201"/>
</dbReference>
<gene>
    <name evidence="2" type="ORF">ASIM_LOCUS6249</name>
</gene>
<evidence type="ECO:0000313" key="3">
    <source>
        <dbReference type="Proteomes" id="UP000267096"/>
    </source>
</evidence>
<protein>
    <submittedName>
        <fullName evidence="4">Inner membrane protein</fullName>
    </submittedName>
</protein>
<keyword evidence="1" id="KW-0472">Membrane</keyword>
<proteinExistence type="predicted"/>
<reference evidence="4" key="1">
    <citation type="submission" date="2017-02" db="UniProtKB">
        <authorList>
            <consortium name="WormBaseParasite"/>
        </authorList>
    </citation>
    <scope>IDENTIFICATION</scope>
</reference>